<organism evidence="1">
    <name type="scientific">uncultured Actinomycetes bacterium</name>
    <dbReference type="NCBI Taxonomy" id="152507"/>
    <lineage>
        <taxon>Bacteria</taxon>
        <taxon>Bacillati</taxon>
        <taxon>Actinomycetota</taxon>
        <taxon>Actinomycetes</taxon>
        <taxon>environmental samples</taxon>
    </lineage>
</organism>
<reference evidence="1" key="1">
    <citation type="submission" date="2020-10" db="EMBL/GenBank/DDBJ databases">
        <title>Diverse heliorhodopsins detected via functional metagenomics in peat lake Actinobacteria, Chloroflexi and Archaea.</title>
        <authorList>
            <person name="Chazan A."/>
            <person name="Rozenberg A."/>
            <person name="Tahan R."/>
            <person name="Mannen K."/>
            <person name="Nagata T."/>
            <person name="Yaish S."/>
            <person name="Larom S."/>
            <person name="Kandori H."/>
            <person name="Inoue K."/>
            <person name="Beja O."/>
            <person name="Pushkarev A."/>
        </authorList>
    </citation>
    <scope>NUCLEOTIDE SEQUENCE</scope>
</reference>
<accession>A0A871XYP3</accession>
<protein>
    <submittedName>
        <fullName evidence="1">Uncharacterized protein</fullName>
    </submittedName>
</protein>
<sequence>MFTQPIKNPKRQAVFLELKRVDEAMAGMYARGVRLFESVTPDEIHSADMSLICHCFRETLNAVQKSFAIGTVRRTRIDVDQILSLVSRSFSELGKFEIDAKPSEIFVPIELAAQIQNLIDGFNNQKETHIQEFQFMFSSNAQDISYTAKQLKGAYDYFLQWTHLDYYRGEASRTPNLSILEHQIDVVDDAILSLSKAFMENFLEVQSLVLDANSLNAGPDETGNKSELSPAHVKAVLRMLNNPTLKRAFFLELNNLLWVEALENEGAFKNPPQPQLAEDGSVSEVSWPEIDYLKKVASQKRAAVVRIIKSLAGTQNASVKRGVFEIANVVPATYSQQFMHVFRQWAEYGFGYLTDSRLTVGYALNLFKSGHKNEAEWLLNILFSTESRPKRARFMCRLNSYWYAEHLPEVVQTLGGGALQLTLRWLRNYEKRERRLGSQFDYSSFSRPNISERSISFGDVEQSLIDGVRDSAKQAFSHQPRESFKLFRAYSFELTDRILLFSLSQAIQNKDLKENVRNELIILARETLLESWAAEGECWLEYAGLSRLLINRADIDSDYLEAAICIQLGHRSRSFGIDSGKFDLVNDFDRLTDSDLHWLHRTLVAIETGFESKRLNQILMRLEEQFGKLQNRDLVRNLKFGWNSSKSPIDSNDVLRMSPHEFKDYLFSWVSSASLWSDEPSYSGLATLVTQVISEHPYYGEAFPGSFTNLNPIYQISVMQGLRTAIKSNRKVDFSVVEELIREVLELPVSQDLSASMEPRNYAGSAKLTALQLIDEIVAPHLIERIPHDVLERLARDLINVFEGQLFSLSFGSNISVTGKITGRPLVARYTWDLSYYASSQAQGLGGVIGYEDGDGGHWENINVDVDFFLDVDSGIAEFFENTVDLDGPGVEYVGAMAGESGEGASYKNVRVTSTLFVDEGTPVEVRRVGGFIGDMESSFANDVISDFTLVAKGANKFYQVAGFIGYAYRPVISDTSSTSSIKLEVGEYFYKGGGFVGDGYEGGFHDIRSKSDYTVVVVKDEGENESFDIRQIGEFMGHDQENNLSSIHSDVNLKVVEGNGSNNSLGADIDVVNTEVDTIGGFVGERDDYTSYYKVNSNANVAVTTSNADRVGGIVGHNRDYEAFAIRDFIASGSVRLSENAFDSGAMFGKTGPIHLQNIISSIALKANGADENIGYLYGELQTKKSLIQSHFRNVFFNGAVEGAAAASGVNMTAKK</sequence>
<gene>
    <name evidence="1" type="ORF">HULAa32G3_00029</name>
</gene>
<dbReference type="AlphaFoldDB" id="A0A871XYP3"/>
<proteinExistence type="predicted"/>
<evidence type="ECO:0000313" key="1">
    <source>
        <dbReference type="EMBL" id="QOV09109.1"/>
    </source>
</evidence>
<dbReference type="Gene3D" id="2.160.20.110">
    <property type="match status" value="1"/>
</dbReference>
<dbReference type="EMBL" id="MW122883">
    <property type="protein sequence ID" value="QOV09109.1"/>
    <property type="molecule type" value="Genomic_DNA"/>
</dbReference>
<name>A0A871XYP3_9ACTN</name>